<accession>A0A7R5KYW6</accession>
<dbReference type="InParanoid" id="A0A7R5KYW6"/>
<dbReference type="RefSeq" id="XP_039246216.1">
    <property type="nucleotide sequence ID" value="XM_039390282.1"/>
</dbReference>
<sequence>MGIDPATSVLSAPGLTNRGSFPSWNRGPFLCISPATRTSLCPPEPLTVPPLRTDPSPSSPSPPSLPRTARGHLPGRCPFTSGGQSRAGTPERGKQSRAEPAGPGPARGRHGRAEPRPNVQTGPAPGGPAGPARFRFRGLPATRPGQPGLEPHPSTAWRQWVGRGSCWCPETFTGRNRLGLITVRGSRGGGTAGARSLPELAVPRKPKRKIQKKEGRIPKNQRNLPVL</sequence>
<dbReference type="AlphaFoldDB" id="A0A7R5KYW6"/>
<evidence type="ECO:0000313" key="2">
    <source>
        <dbReference type="Proteomes" id="UP000504627"/>
    </source>
</evidence>
<name>A0A7R5KYW6_9PASS</name>
<evidence type="ECO:0000313" key="3">
    <source>
        <dbReference type="RefSeq" id="XP_039246216.1"/>
    </source>
</evidence>
<evidence type="ECO:0000256" key="1">
    <source>
        <dbReference type="SAM" id="MobiDB-lite"/>
    </source>
</evidence>
<dbReference type="GeneID" id="114003070"/>
<keyword evidence="2" id="KW-1185">Reference proteome</keyword>
<gene>
    <name evidence="3" type="primary">LOC114003070</name>
</gene>
<organism evidence="2 3">
    <name type="scientific">Pipra filicauda</name>
    <name type="common">Wire-tailed manakin</name>
    <dbReference type="NCBI Taxonomy" id="649802"/>
    <lineage>
        <taxon>Eukaryota</taxon>
        <taxon>Metazoa</taxon>
        <taxon>Chordata</taxon>
        <taxon>Craniata</taxon>
        <taxon>Vertebrata</taxon>
        <taxon>Euteleostomi</taxon>
        <taxon>Archelosauria</taxon>
        <taxon>Archosauria</taxon>
        <taxon>Dinosauria</taxon>
        <taxon>Saurischia</taxon>
        <taxon>Theropoda</taxon>
        <taxon>Coelurosauria</taxon>
        <taxon>Aves</taxon>
        <taxon>Neognathae</taxon>
        <taxon>Neoaves</taxon>
        <taxon>Telluraves</taxon>
        <taxon>Australaves</taxon>
        <taxon>Passeriformes</taxon>
        <taxon>Pipridae</taxon>
        <taxon>Pipra</taxon>
    </lineage>
</organism>
<feature type="region of interest" description="Disordered" evidence="1">
    <location>
        <begin position="204"/>
        <end position="227"/>
    </location>
</feature>
<protein>
    <submittedName>
        <fullName evidence="3">ESX-1 secretion-associated protein EspI-like</fullName>
    </submittedName>
</protein>
<proteinExistence type="predicted"/>
<feature type="region of interest" description="Disordered" evidence="1">
    <location>
        <begin position="38"/>
        <end position="156"/>
    </location>
</feature>
<feature type="region of interest" description="Disordered" evidence="1">
    <location>
        <begin position="1"/>
        <end position="25"/>
    </location>
</feature>
<reference evidence="3" key="1">
    <citation type="submission" date="2025-08" db="UniProtKB">
        <authorList>
            <consortium name="RefSeq"/>
        </authorList>
    </citation>
    <scope>IDENTIFICATION</scope>
    <source>
        <tissue evidence="3">Muscle</tissue>
    </source>
</reference>
<dbReference type="Proteomes" id="UP000504627">
    <property type="component" value="Unplaced"/>
</dbReference>